<dbReference type="Proteomes" id="UP000732377">
    <property type="component" value="Unassembled WGS sequence"/>
</dbReference>
<proteinExistence type="predicted"/>
<feature type="chain" id="PRO_5038341317" evidence="2">
    <location>
        <begin position="17"/>
        <end position="337"/>
    </location>
</feature>
<dbReference type="SUPFAM" id="SSF53822">
    <property type="entry name" value="Periplasmic binding protein-like I"/>
    <property type="match status" value="1"/>
</dbReference>
<dbReference type="CDD" id="cd06325">
    <property type="entry name" value="PBP1_ABC_unchar_transporter"/>
    <property type="match status" value="1"/>
</dbReference>
<comment type="caution">
    <text evidence="3">The sequence shown here is derived from an EMBL/GenBank/DDBJ whole genome shotgun (WGS) entry which is preliminary data.</text>
</comment>
<protein>
    <submittedName>
        <fullName evidence="3">Sugar ABC transporter substrate-binding protein</fullName>
    </submittedName>
</protein>
<feature type="signal peptide" evidence="2">
    <location>
        <begin position="1"/>
        <end position="16"/>
    </location>
</feature>
<name>A0A953I8D4_SYMTR</name>
<evidence type="ECO:0000313" key="4">
    <source>
        <dbReference type="Proteomes" id="UP000732377"/>
    </source>
</evidence>
<dbReference type="EMBL" id="PIUK01000045">
    <property type="protein sequence ID" value="MBY6275879.1"/>
    <property type="molecule type" value="Genomic_DNA"/>
</dbReference>
<dbReference type="PROSITE" id="PS51257">
    <property type="entry name" value="PROKAR_LIPOPROTEIN"/>
    <property type="match status" value="1"/>
</dbReference>
<sequence>MRRVLLACLAAALVLAGCGGSASQPQGTSGSDPSSGSDGRVRIGLTQIVEHPALDATRQGIIDGLKDAGYEDGKQIEIDFQSAQGEQPVAQQIAEKFVADKKDLIIAIATPSAQAVVQATRSNPIPVVFSAVTDPLSAGLVSDLQKPGGHVTGTSDLVPVKIQMELFDRLGLNVTDVGVIYNAGEANSVALMKDIKVAAEELGLNIVEATVANATEVQQAAQSLVGRVDGFYLITDNTLAQGVQAVIDIANTHKIPAISSVDSYVEQGALATFGLDYYLHGRLTAEVVVEILQGKDPGDLPVRYNEDLSLIINTRAVETLGLDIPAAVLEEARKVGE</sequence>
<evidence type="ECO:0000256" key="1">
    <source>
        <dbReference type="SAM" id="MobiDB-lite"/>
    </source>
</evidence>
<evidence type="ECO:0000313" key="3">
    <source>
        <dbReference type="EMBL" id="MBY6275879.1"/>
    </source>
</evidence>
<accession>A0A953I8D4</accession>
<feature type="compositionally biased region" description="Low complexity" evidence="1">
    <location>
        <begin position="19"/>
        <end position="38"/>
    </location>
</feature>
<keyword evidence="2" id="KW-0732">Signal</keyword>
<dbReference type="AlphaFoldDB" id="A0A953I8D4"/>
<evidence type="ECO:0000256" key="2">
    <source>
        <dbReference type="SAM" id="SignalP"/>
    </source>
</evidence>
<dbReference type="PANTHER" id="PTHR35271">
    <property type="entry name" value="ABC TRANSPORTER, SUBSTRATE-BINDING LIPOPROTEIN-RELATED"/>
    <property type="match status" value="1"/>
</dbReference>
<dbReference type="Gene3D" id="3.40.50.2300">
    <property type="match status" value="2"/>
</dbReference>
<dbReference type="Pfam" id="PF04392">
    <property type="entry name" value="ABC_sub_bind"/>
    <property type="match status" value="1"/>
</dbReference>
<gene>
    <name evidence="3" type="ORF">CWE10_06590</name>
</gene>
<dbReference type="InterPro" id="IPR028082">
    <property type="entry name" value="Peripla_BP_I"/>
</dbReference>
<organism evidence="3 4">
    <name type="scientific">Symbiobacterium thermophilum</name>
    <dbReference type="NCBI Taxonomy" id="2734"/>
    <lineage>
        <taxon>Bacteria</taxon>
        <taxon>Bacillati</taxon>
        <taxon>Bacillota</taxon>
        <taxon>Clostridia</taxon>
        <taxon>Eubacteriales</taxon>
        <taxon>Symbiobacteriaceae</taxon>
        <taxon>Symbiobacterium</taxon>
    </lineage>
</organism>
<reference evidence="3" key="1">
    <citation type="submission" date="2017-11" db="EMBL/GenBank/DDBJ databases">
        <title>Three new genomes from thermophilic consortium.</title>
        <authorList>
            <person name="Quaggio R."/>
            <person name="Amgarten D."/>
            <person name="Setubal J.C."/>
        </authorList>
    </citation>
    <scope>NUCLEOTIDE SEQUENCE</scope>
    <source>
        <strain evidence="3">ZCTH01-B2</strain>
    </source>
</reference>
<dbReference type="RefSeq" id="WP_273378761.1">
    <property type="nucleotide sequence ID" value="NZ_PIUK01000045.1"/>
</dbReference>
<feature type="region of interest" description="Disordered" evidence="1">
    <location>
        <begin position="19"/>
        <end position="40"/>
    </location>
</feature>
<dbReference type="InterPro" id="IPR007487">
    <property type="entry name" value="ABC_transpt-TYRBP-like"/>
</dbReference>
<dbReference type="PANTHER" id="PTHR35271:SF1">
    <property type="entry name" value="ABC TRANSPORTER, SUBSTRATE-BINDING LIPOPROTEIN"/>
    <property type="match status" value="1"/>
</dbReference>